<accession>A0A1C7MQ21</accession>
<evidence type="ECO:0000256" key="1">
    <source>
        <dbReference type="SAM" id="MobiDB-lite"/>
    </source>
</evidence>
<feature type="compositionally biased region" description="Basic residues" evidence="1">
    <location>
        <begin position="23"/>
        <end position="38"/>
    </location>
</feature>
<keyword evidence="3" id="KW-1185">Reference proteome</keyword>
<reference evidence="2 3" key="1">
    <citation type="submission" date="2016-03" db="EMBL/GenBank/DDBJ databases">
        <title>Whole genome sequencing of Grifola frondosa 9006-11.</title>
        <authorList>
            <person name="Min B."/>
            <person name="Park H."/>
            <person name="Kim J.-G."/>
            <person name="Cho H."/>
            <person name="Oh Y.-L."/>
            <person name="Kong W.-S."/>
            <person name="Choi I.-G."/>
        </authorList>
    </citation>
    <scope>NUCLEOTIDE SEQUENCE [LARGE SCALE GENOMIC DNA]</scope>
    <source>
        <strain evidence="2 3">9006-11</strain>
    </source>
</reference>
<feature type="region of interest" description="Disordered" evidence="1">
    <location>
        <begin position="88"/>
        <end position="136"/>
    </location>
</feature>
<evidence type="ECO:0000313" key="2">
    <source>
        <dbReference type="EMBL" id="OBZ78539.1"/>
    </source>
</evidence>
<dbReference type="Proteomes" id="UP000092993">
    <property type="component" value="Unassembled WGS sequence"/>
</dbReference>
<sequence>MGRKARYLTSQARVEATRETKNKYNHSPHRGRVARRKQNQRAYAHCCNKLVLEPLPNLLPSNLIHLAKRPLEANALFWMAAHDTTALDESDLSTWNEEPPYSTITPADEADDQEFGQNCSGHGRKAVEGASTEWRG</sequence>
<protein>
    <submittedName>
        <fullName evidence="2">Uncharacterized protein</fullName>
    </submittedName>
</protein>
<name>A0A1C7MQ21_GRIFR</name>
<dbReference type="EMBL" id="LUGG01000001">
    <property type="protein sequence ID" value="OBZ78539.1"/>
    <property type="molecule type" value="Genomic_DNA"/>
</dbReference>
<feature type="region of interest" description="Disordered" evidence="1">
    <location>
        <begin position="1"/>
        <end position="38"/>
    </location>
</feature>
<dbReference type="OrthoDB" id="3178701at2759"/>
<proteinExistence type="predicted"/>
<gene>
    <name evidence="2" type="ORF">A0H81_00402</name>
</gene>
<organism evidence="2 3">
    <name type="scientific">Grifola frondosa</name>
    <name type="common">Maitake</name>
    <name type="synonym">Polyporus frondosus</name>
    <dbReference type="NCBI Taxonomy" id="5627"/>
    <lineage>
        <taxon>Eukaryota</taxon>
        <taxon>Fungi</taxon>
        <taxon>Dikarya</taxon>
        <taxon>Basidiomycota</taxon>
        <taxon>Agaricomycotina</taxon>
        <taxon>Agaricomycetes</taxon>
        <taxon>Polyporales</taxon>
        <taxon>Grifolaceae</taxon>
        <taxon>Grifola</taxon>
    </lineage>
</organism>
<evidence type="ECO:0000313" key="3">
    <source>
        <dbReference type="Proteomes" id="UP000092993"/>
    </source>
</evidence>
<comment type="caution">
    <text evidence="2">The sequence shown here is derived from an EMBL/GenBank/DDBJ whole genome shotgun (WGS) entry which is preliminary data.</text>
</comment>
<dbReference type="AlphaFoldDB" id="A0A1C7MQ21"/>